<keyword evidence="2 4" id="KW-0238">DNA-binding</keyword>
<proteinExistence type="predicted"/>
<dbReference type="InterPro" id="IPR011075">
    <property type="entry name" value="TetR_C"/>
</dbReference>
<keyword evidence="1" id="KW-0805">Transcription regulation</keyword>
<comment type="caution">
    <text evidence="6">The sequence shown here is derived from an EMBL/GenBank/DDBJ whole genome shotgun (WGS) entry which is preliminary data.</text>
</comment>
<dbReference type="PANTHER" id="PTHR47506">
    <property type="entry name" value="TRANSCRIPTIONAL REGULATORY PROTEIN"/>
    <property type="match status" value="1"/>
</dbReference>
<evidence type="ECO:0000313" key="6">
    <source>
        <dbReference type="EMBL" id="PAD21936.1"/>
    </source>
</evidence>
<dbReference type="Proteomes" id="UP000216013">
    <property type="component" value="Unassembled WGS sequence"/>
</dbReference>
<dbReference type="EMBL" id="NPBV01000003">
    <property type="protein sequence ID" value="PAD21936.1"/>
    <property type="molecule type" value="Genomic_DNA"/>
</dbReference>
<dbReference type="GO" id="GO:0003677">
    <property type="term" value="F:DNA binding"/>
    <property type="evidence" value="ECO:0007669"/>
    <property type="project" value="UniProtKB-UniRule"/>
</dbReference>
<dbReference type="Gene3D" id="1.10.357.10">
    <property type="entry name" value="Tetracycline Repressor, domain 2"/>
    <property type="match status" value="1"/>
</dbReference>
<protein>
    <submittedName>
        <fullName evidence="6">TetR family transcriptional regulator</fullName>
    </submittedName>
</protein>
<dbReference type="Pfam" id="PF00440">
    <property type="entry name" value="TetR_N"/>
    <property type="match status" value="1"/>
</dbReference>
<dbReference type="Pfam" id="PF16925">
    <property type="entry name" value="TetR_C_13"/>
    <property type="match status" value="1"/>
</dbReference>
<evidence type="ECO:0000256" key="4">
    <source>
        <dbReference type="PROSITE-ProRule" id="PRU00335"/>
    </source>
</evidence>
<evidence type="ECO:0000256" key="3">
    <source>
        <dbReference type="ARBA" id="ARBA00023163"/>
    </source>
</evidence>
<evidence type="ECO:0000313" key="7">
    <source>
        <dbReference type="Proteomes" id="UP000216013"/>
    </source>
</evidence>
<evidence type="ECO:0000256" key="1">
    <source>
        <dbReference type="ARBA" id="ARBA00023015"/>
    </source>
</evidence>
<feature type="DNA-binding region" description="H-T-H motif" evidence="4">
    <location>
        <begin position="29"/>
        <end position="48"/>
    </location>
</feature>
<dbReference type="RefSeq" id="WP_095260571.1">
    <property type="nucleotide sequence ID" value="NZ_NPBV01000003.1"/>
</dbReference>
<accession>A0A268ACU1</accession>
<keyword evidence="3" id="KW-0804">Transcription</keyword>
<dbReference type="Gene3D" id="1.10.10.60">
    <property type="entry name" value="Homeodomain-like"/>
    <property type="match status" value="1"/>
</dbReference>
<dbReference type="InterPro" id="IPR001647">
    <property type="entry name" value="HTH_TetR"/>
</dbReference>
<dbReference type="PANTHER" id="PTHR47506:SF10">
    <property type="entry name" value="TRANSCRIPTIONAL REGULATORY PROTEIN"/>
    <property type="match status" value="1"/>
</dbReference>
<gene>
    <name evidence="6" type="ORF">CHH64_04620</name>
</gene>
<evidence type="ECO:0000256" key="2">
    <source>
        <dbReference type="ARBA" id="ARBA00023125"/>
    </source>
</evidence>
<dbReference type="InterPro" id="IPR036271">
    <property type="entry name" value="Tet_transcr_reg_TetR-rel_C_sf"/>
</dbReference>
<dbReference type="SUPFAM" id="SSF46689">
    <property type="entry name" value="Homeodomain-like"/>
    <property type="match status" value="1"/>
</dbReference>
<organism evidence="6 7">
    <name type="scientific">Terribacillus saccharophilus</name>
    <dbReference type="NCBI Taxonomy" id="361277"/>
    <lineage>
        <taxon>Bacteria</taxon>
        <taxon>Bacillati</taxon>
        <taxon>Bacillota</taxon>
        <taxon>Bacilli</taxon>
        <taxon>Bacillales</taxon>
        <taxon>Bacillaceae</taxon>
        <taxon>Terribacillus</taxon>
    </lineage>
</organism>
<dbReference type="AlphaFoldDB" id="A0A268ACU1"/>
<name>A0A268ACU1_9BACI</name>
<sequence length="191" mass="22154">MARNKEFDENEVLRKAMELFWIQGYEKTSMQDLVKYMGIHRRSLYDTFGDKHTLFIKALEHYNEIIRIRTENKVNRLESVKDAIRQLFEMVIVRDEQQIIGCLTVNTAVELSLHDDQAAEKVVESFSKTELLLNNLVLRGQKSGEISKHLDAKKTSEFLHNSLVGLRVMTKTTDDIEKLNNVIDITLSVLD</sequence>
<reference evidence="6 7" key="1">
    <citation type="submission" date="2017-07" db="EMBL/GenBank/DDBJ databases">
        <title>Isolation and whole genome analysis of endospore-forming bacteria from heroin.</title>
        <authorList>
            <person name="Kalinowski J."/>
            <person name="Ahrens B."/>
            <person name="Al-Dilaimi A."/>
            <person name="Winkler A."/>
            <person name="Wibberg D."/>
            <person name="Schleenbecker U."/>
            <person name="Ruckert C."/>
            <person name="Wolfel R."/>
            <person name="Grass G."/>
        </authorList>
    </citation>
    <scope>NUCLEOTIDE SEQUENCE [LARGE SCALE GENOMIC DNA]</scope>
    <source>
        <strain evidence="6 7">7528</strain>
    </source>
</reference>
<evidence type="ECO:0000259" key="5">
    <source>
        <dbReference type="PROSITE" id="PS50977"/>
    </source>
</evidence>
<dbReference type="PROSITE" id="PS50977">
    <property type="entry name" value="HTH_TETR_2"/>
    <property type="match status" value="1"/>
</dbReference>
<feature type="domain" description="HTH tetR-type" evidence="5">
    <location>
        <begin position="6"/>
        <end position="66"/>
    </location>
</feature>
<dbReference type="InterPro" id="IPR009057">
    <property type="entry name" value="Homeodomain-like_sf"/>
</dbReference>
<dbReference type="SUPFAM" id="SSF48498">
    <property type="entry name" value="Tetracyclin repressor-like, C-terminal domain"/>
    <property type="match status" value="1"/>
</dbReference>